<feature type="coiled-coil region" evidence="1">
    <location>
        <begin position="89"/>
        <end position="116"/>
    </location>
</feature>
<accession>A0A6M3J5V1</accession>
<evidence type="ECO:0000313" key="2">
    <source>
        <dbReference type="EMBL" id="QJA65230.1"/>
    </source>
</evidence>
<keyword evidence="1" id="KW-0175">Coiled coil</keyword>
<dbReference type="EMBL" id="MT141534">
    <property type="protein sequence ID" value="QJA65230.1"/>
    <property type="molecule type" value="Genomic_DNA"/>
</dbReference>
<dbReference type="AlphaFoldDB" id="A0A6M3J5V1"/>
<gene>
    <name evidence="2" type="ORF">MM415B00426_0036</name>
</gene>
<proteinExistence type="predicted"/>
<name>A0A6M3J5V1_9ZZZZ</name>
<reference evidence="2" key="1">
    <citation type="submission" date="2020-03" db="EMBL/GenBank/DDBJ databases">
        <title>The deep terrestrial virosphere.</title>
        <authorList>
            <person name="Holmfeldt K."/>
            <person name="Nilsson E."/>
            <person name="Simone D."/>
            <person name="Lopez-Fernandez M."/>
            <person name="Wu X."/>
            <person name="de Brujin I."/>
            <person name="Lundin D."/>
            <person name="Andersson A."/>
            <person name="Bertilsson S."/>
            <person name="Dopson M."/>
        </authorList>
    </citation>
    <scope>NUCLEOTIDE SEQUENCE</scope>
    <source>
        <strain evidence="2">MM415B00426</strain>
    </source>
</reference>
<evidence type="ECO:0000256" key="1">
    <source>
        <dbReference type="SAM" id="Coils"/>
    </source>
</evidence>
<protein>
    <submittedName>
        <fullName evidence="2">Uncharacterized protein</fullName>
    </submittedName>
</protein>
<organism evidence="2">
    <name type="scientific">viral metagenome</name>
    <dbReference type="NCBI Taxonomy" id="1070528"/>
    <lineage>
        <taxon>unclassified sequences</taxon>
        <taxon>metagenomes</taxon>
        <taxon>organismal metagenomes</taxon>
    </lineage>
</organism>
<sequence length="314" mass="34297">MKALQLSDKSTLNSKELDEVQQKIIENLIKMRGLNKELRLEGNLLARTYEKLKNSTGSLREASEKWMDTAISSWGTGLGNVLTDVTGGFQQQRQEIINLESELSGLQEQWEDAMDEKDLERAASIADEMERIRHEVEKLQNPLLQTGQMLRTFFKEMVDNVRKAINEWIALKIAMAVVGLFTTPAAAGAGAGGTIPTGGGGSTMFAAHGGILPSIDHFKSFSRGGMTSRPTLAVLGDNSPSNKEIVIPEENIKADSVSGYSRESGQDIYIANFLTKSDLALAMADTEGRNVVINHVMSDIGKHGAIWKKMSGGR</sequence>